<dbReference type="InterPro" id="IPR014729">
    <property type="entry name" value="Rossmann-like_a/b/a_fold"/>
</dbReference>
<dbReference type="EMBL" id="GISG01246200">
    <property type="protein sequence ID" value="MBA4670117.1"/>
    <property type="molecule type" value="Transcribed_RNA"/>
</dbReference>
<dbReference type="Pfam" id="PF00582">
    <property type="entry name" value="Usp"/>
    <property type="match status" value="1"/>
</dbReference>
<dbReference type="InterPro" id="IPR006015">
    <property type="entry name" value="Universal_stress_UspA"/>
</dbReference>
<dbReference type="CDD" id="cd23659">
    <property type="entry name" value="USP_At3g01520-like"/>
    <property type="match status" value="1"/>
</dbReference>
<sequence>MQMEKSRERKIVVAVDESEESMNALSWCLNNIIVSEKTNSTTLVLLYVKPLPPPYSSLDVAGYLFGVNDAVASWEEYSRRLVDSVMSRAQAICNKFNTNIKVDKKVGRGNAKDVICGTVEKLGADMLVMGSHDYGFFKRTLLGSVSYDCARRVKCPVMVVKHPKSA</sequence>
<protein>
    <recommendedName>
        <fullName evidence="1">UspA domain-containing protein</fullName>
    </recommendedName>
</protein>
<reference evidence="2" key="2">
    <citation type="submission" date="2020-07" db="EMBL/GenBank/DDBJ databases">
        <authorList>
            <person name="Vera ALvarez R."/>
            <person name="Arias-Moreno D.M."/>
            <person name="Jimenez-Jacinto V."/>
            <person name="Jimenez-Bremont J.F."/>
            <person name="Swaminathan K."/>
            <person name="Moose S.P."/>
            <person name="Guerrero-Gonzalez M.L."/>
            <person name="Marino-Ramirez L."/>
            <person name="Landsman D."/>
            <person name="Rodriguez-Kessler M."/>
            <person name="Delgado-Sanchez P."/>
        </authorList>
    </citation>
    <scope>NUCLEOTIDE SEQUENCE</scope>
    <source>
        <tissue evidence="2">Cladode</tissue>
    </source>
</reference>
<proteinExistence type="predicted"/>
<dbReference type="InterPro" id="IPR006016">
    <property type="entry name" value="UspA"/>
</dbReference>
<dbReference type="Gene3D" id="3.40.50.620">
    <property type="entry name" value="HUPs"/>
    <property type="match status" value="1"/>
</dbReference>
<feature type="domain" description="UspA" evidence="1">
    <location>
        <begin position="9"/>
        <end position="161"/>
    </location>
</feature>
<evidence type="ECO:0000259" key="1">
    <source>
        <dbReference type="Pfam" id="PF00582"/>
    </source>
</evidence>
<dbReference type="AlphaFoldDB" id="A0A7C9ALW9"/>
<accession>A0A7C9ALW9</accession>
<name>A0A7C9ALW9_OPUST</name>
<dbReference type="PANTHER" id="PTHR31964:SF126">
    <property type="entry name" value="ADENINE NUCLEOTIDE ALPHA HYDROLASES-LIKE SUPERFAMILY PROTEIN"/>
    <property type="match status" value="1"/>
</dbReference>
<dbReference type="PANTHER" id="PTHR31964">
    <property type="entry name" value="ADENINE NUCLEOTIDE ALPHA HYDROLASES-LIKE SUPERFAMILY PROTEIN"/>
    <property type="match status" value="1"/>
</dbReference>
<dbReference type="SUPFAM" id="SSF52402">
    <property type="entry name" value="Adenine nucleotide alpha hydrolases-like"/>
    <property type="match status" value="1"/>
</dbReference>
<reference evidence="2" key="1">
    <citation type="journal article" date="2013" name="J. Plant Res.">
        <title>Effect of fungi and light on seed germination of three Opuntia species from semiarid lands of central Mexico.</title>
        <authorList>
            <person name="Delgado-Sanchez P."/>
            <person name="Jimenez-Bremont J.F."/>
            <person name="Guerrero-Gonzalez Mde L."/>
            <person name="Flores J."/>
        </authorList>
    </citation>
    <scope>NUCLEOTIDE SEQUENCE</scope>
    <source>
        <tissue evidence="2">Cladode</tissue>
    </source>
</reference>
<dbReference type="EMBL" id="GISG01056340">
    <property type="protein sequence ID" value="MBA4626371.1"/>
    <property type="molecule type" value="Transcribed_RNA"/>
</dbReference>
<evidence type="ECO:0000313" key="2">
    <source>
        <dbReference type="EMBL" id="MBA4670117.1"/>
    </source>
</evidence>
<organism evidence="2">
    <name type="scientific">Opuntia streptacantha</name>
    <name type="common">Prickly pear cactus</name>
    <name type="synonym">Opuntia cardona</name>
    <dbReference type="NCBI Taxonomy" id="393608"/>
    <lineage>
        <taxon>Eukaryota</taxon>
        <taxon>Viridiplantae</taxon>
        <taxon>Streptophyta</taxon>
        <taxon>Embryophyta</taxon>
        <taxon>Tracheophyta</taxon>
        <taxon>Spermatophyta</taxon>
        <taxon>Magnoliopsida</taxon>
        <taxon>eudicotyledons</taxon>
        <taxon>Gunneridae</taxon>
        <taxon>Pentapetalae</taxon>
        <taxon>Caryophyllales</taxon>
        <taxon>Cactineae</taxon>
        <taxon>Cactaceae</taxon>
        <taxon>Opuntioideae</taxon>
        <taxon>Opuntia</taxon>
    </lineage>
</organism>
<dbReference type="PRINTS" id="PR01438">
    <property type="entry name" value="UNVRSLSTRESS"/>
</dbReference>